<comment type="caution">
    <text evidence="2">The sequence shown here is derived from an EMBL/GenBank/DDBJ whole genome shotgun (WGS) entry which is preliminary data.</text>
</comment>
<dbReference type="GO" id="GO:0008757">
    <property type="term" value="F:S-adenosylmethionine-dependent methyltransferase activity"/>
    <property type="evidence" value="ECO:0007669"/>
    <property type="project" value="InterPro"/>
</dbReference>
<keyword evidence="2" id="KW-0489">Methyltransferase</keyword>
<evidence type="ECO:0000313" key="2">
    <source>
        <dbReference type="EMBL" id="OPJ59562.1"/>
    </source>
</evidence>
<evidence type="ECO:0000259" key="1">
    <source>
        <dbReference type="Pfam" id="PF08241"/>
    </source>
</evidence>
<sequence length="213" mass="24846">MEKSKTKDYKELSRVEFNREAHKFDQNNLMDIYNMCKHDYPYILKKLEEETFEKLLDVGCGTGNVITLLHEKYPSRSYTGIDLSEEMIKVAKSKEISSAFFMNGDSENLPFKNEQFDVVICTESFHHYPNPGAFFDGAQRVLKAGGRLIILDVTTWKVFRWIENRLFLPNMNMGDVHIYGRGEMENLYKKHGFKLESCESAGMMRFICCGRKM</sequence>
<organism evidence="2 3">
    <name type="scientific">Clostridium oryzae</name>
    <dbReference type="NCBI Taxonomy" id="1450648"/>
    <lineage>
        <taxon>Bacteria</taxon>
        <taxon>Bacillati</taxon>
        <taxon>Bacillota</taxon>
        <taxon>Clostridia</taxon>
        <taxon>Eubacteriales</taxon>
        <taxon>Clostridiaceae</taxon>
        <taxon>Clostridium</taxon>
    </lineage>
</organism>
<dbReference type="EC" id="2.1.1.-" evidence="2"/>
<dbReference type="EMBL" id="MZGV01000042">
    <property type="protein sequence ID" value="OPJ59562.1"/>
    <property type="molecule type" value="Genomic_DNA"/>
</dbReference>
<gene>
    <name evidence="2" type="ORF">CLORY_32090</name>
</gene>
<evidence type="ECO:0000313" key="3">
    <source>
        <dbReference type="Proteomes" id="UP000190080"/>
    </source>
</evidence>
<dbReference type="PANTHER" id="PTHR43591:SF24">
    <property type="entry name" value="2-METHOXY-6-POLYPRENYL-1,4-BENZOQUINOL METHYLASE, MITOCHONDRIAL"/>
    <property type="match status" value="1"/>
</dbReference>
<keyword evidence="3" id="KW-1185">Reference proteome</keyword>
<dbReference type="PANTHER" id="PTHR43591">
    <property type="entry name" value="METHYLTRANSFERASE"/>
    <property type="match status" value="1"/>
</dbReference>
<dbReference type="Gene3D" id="3.40.50.150">
    <property type="entry name" value="Vaccinia Virus protein VP39"/>
    <property type="match status" value="1"/>
</dbReference>
<dbReference type="AlphaFoldDB" id="A0A1V4IHT5"/>
<proteinExistence type="predicted"/>
<dbReference type="InterPro" id="IPR013216">
    <property type="entry name" value="Methyltransf_11"/>
</dbReference>
<protein>
    <submittedName>
        <fullName evidence="2">Phthiotriol/phenolphthiotriol dimycocerosates methyltransferase</fullName>
        <ecNumber evidence="2">2.1.1.-</ecNumber>
    </submittedName>
</protein>
<dbReference type="GO" id="GO:0032259">
    <property type="term" value="P:methylation"/>
    <property type="evidence" value="ECO:0007669"/>
    <property type="project" value="UniProtKB-KW"/>
</dbReference>
<name>A0A1V4IHT5_9CLOT</name>
<dbReference type="SUPFAM" id="SSF53335">
    <property type="entry name" value="S-adenosyl-L-methionine-dependent methyltransferases"/>
    <property type="match status" value="1"/>
</dbReference>
<dbReference type="Proteomes" id="UP000190080">
    <property type="component" value="Unassembled WGS sequence"/>
</dbReference>
<keyword evidence="2" id="KW-0808">Transferase</keyword>
<reference evidence="2 3" key="1">
    <citation type="submission" date="2017-03" db="EMBL/GenBank/DDBJ databases">
        <title>Genome sequence of Clostridium oryzae DSM 28571.</title>
        <authorList>
            <person name="Poehlein A."/>
            <person name="Daniel R."/>
        </authorList>
    </citation>
    <scope>NUCLEOTIDE SEQUENCE [LARGE SCALE GENOMIC DNA]</scope>
    <source>
        <strain evidence="2 3">DSM 28571</strain>
    </source>
</reference>
<dbReference type="OrthoDB" id="9808140at2"/>
<dbReference type="RefSeq" id="WP_079426332.1">
    <property type="nucleotide sequence ID" value="NZ_MZGV01000042.1"/>
</dbReference>
<dbReference type="InterPro" id="IPR029063">
    <property type="entry name" value="SAM-dependent_MTases_sf"/>
</dbReference>
<dbReference type="STRING" id="1450648.CLORY_32090"/>
<dbReference type="CDD" id="cd02440">
    <property type="entry name" value="AdoMet_MTases"/>
    <property type="match status" value="1"/>
</dbReference>
<dbReference type="Pfam" id="PF08241">
    <property type="entry name" value="Methyltransf_11"/>
    <property type="match status" value="1"/>
</dbReference>
<accession>A0A1V4IHT5</accession>
<feature type="domain" description="Methyltransferase type 11" evidence="1">
    <location>
        <begin position="56"/>
        <end position="150"/>
    </location>
</feature>